<protein>
    <recommendedName>
        <fullName evidence="3">Lipoprotein</fullName>
    </recommendedName>
</protein>
<dbReference type="STRING" id="688867.SAMN05660236_0592"/>
<dbReference type="PROSITE" id="PS51257">
    <property type="entry name" value="PROKAR_LIPOPROTEIN"/>
    <property type="match status" value="1"/>
</dbReference>
<evidence type="ECO:0000313" key="2">
    <source>
        <dbReference type="Proteomes" id="UP000190961"/>
    </source>
</evidence>
<organism evidence="1 2">
    <name type="scientific">Ohtaekwangia koreensis</name>
    <dbReference type="NCBI Taxonomy" id="688867"/>
    <lineage>
        <taxon>Bacteria</taxon>
        <taxon>Pseudomonadati</taxon>
        <taxon>Bacteroidota</taxon>
        <taxon>Cytophagia</taxon>
        <taxon>Cytophagales</taxon>
        <taxon>Fulvivirgaceae</taxon>
        <taxon>Ohtaekwangia</taxon>
    </lineage>
</organism>
<accession>A0A1T5J034</accession>
<evidence type="ECO:0008006" key="3">
    <source>
        <dbReference type="Google" id="ProtNLM"/>
    </source>
</evidence>
<dbReference type="RefSeq" id="WP_079685203.1">
    <property type="nucleotide sequence ID" value="NZ_FUZU01000001.1"/>
</dbReference>
<sequence>MKNNLLLSGAFCALTFFASCSDDDIPAIEYKEQGFVKGQITGTASDDATAINESFSYSKYNPGYFDGPYASNYVVNDNGTIDINIVRQDVQGGGGVYINLLLDGPGDTSPAYEVELTYIKESDKILYFSTESDSDNESDVTNFSFDATSGRVKGEFSIEGSDNSTNNDATVTGSFDVVVKQVIQ</sequence>
<reference evidence="1 2" key="1">
    <citation type="submission" date="2017-02" db="EMBL/GenBank/DDBJ databases">
        <authorList>
            <person name="Peterson S.W."/>
        </authorList>
    </citation>
    <scope>NUCLEOTIDE SEQUENCE [LARGE SCALE GENOMIC DNA]</scope>
    <source>
        <strain evidence="1 2">DSM 25262</strain>
    </source>
</reference>
<dbReference type="EMBL" id="FUZU01000001">
    <property type="protein sequence ID" value="SKC44724.1"/>
    <property type="molecule type" value="Genomic_DNA"/>
</dbReference>
<evidence type="ECO:0000313" key="1">
    <source>
        <dbReference type="EMBL" id="SKC44724.1"/>
    </source>
</evidence>
<dbReference type="AlphaFoldDB" id="A0A1T5J034"/>
<name>A0A1T5J034_9BACT</name>
<proteinExistence type="predicted"/>
<keyword evidence="2" id="KW-1185">Reference proteome</keyword>
<dbReference type="OrthoDB" id="738440at2"/>
<dbReference type="Proteomes" id="UP000190961">
    <property type="component" value="Unassembled WGS sequence"/>
</dbReference>
<gene>
    <name evidence="1" type="ORF">SAMN05660236_0592</name>
</gene>